<evidence type="ECO:0000313" key="2">
    <source>
        <dbReference type="Proteomes" id="UP000000845"/>
    </source>
</evidence>
<dbReference type="HOGENOM" id="CLU_3405336_0_0_0"/>
<keyword evidence="2" id="KW-1185">Reference proteome</keyword>
<evidence type="ECO:0000313" key="1">
    <source>
        <dbReference type="EMBL" id="ACZ07227.1"/>
    </source>
</evidence>
<reference evidence="1 2" key="2">
    <citation type="journal article" date="2010" name="Stand. Genomic Sci.">
        <title>Complete genome sequence of Sebaldella termitidis type strain (NCTC 11300).</title>
        <authorList>
            <person name="Harmon-Smith M."/>
            <person name="Celia L."/>
            <person name="Chertkov O."/>
            <person name="Lapidus A."/>
            <person name="Copeland A."/>
            <person name="Glavina Del Rio T."/>
            <person name="Nolan M."/>
            <person name="Lucas S."/>
            <person name="Tice H."/>
            <person name="Cheng J.F."/>
            <person name="Han C."/>
            <person name="Detter J.C."/>
            <person name="Bruce D."/>
            <person name="Goodwin L."/>
            <person name="Pitluck S."/>
            <person name="Pati A."/>
            <person name="Liolios K."/>
            <person name="Ivanova N."/>
            <person name="Mavromatis K."/>
            <person name="Mikhailova N."/>
            <person name="Chen A."/>
            <person name="Palaniappan K."/>
            <person name="Land M."/>
            <person name="Hauser L."/>
            <person name="Chang Y.J."/>
            <person name="Jeffries C.D."/>
            <person name="Brettin T."/>
            <person name="Goker M."/>
            <person name="Beck B."/>
            <person name="Bristow J."/>
            <person name="Eisen J.A."/>
            <person name="Markowitz V."/>
            <person name="Hugenholtz P."/>
            <person name="Kyrpides N.C."/>
            <person name="Klenk H.P."/>
            <person name="Chen F."/>
        </authorList>
    </citation>
    <scope>NUCLEOTIDE SEQUENCE [LARGE SCALE GENOMIC DNA]</scope>
    <source>
        <strain evidence="2">ATCC 33386 / NCTC 11300</strain>
    </source>
</reference>
<name>D1ALV9_SEBTE</name>
<accession>D1ALV9</accession>
<dbReference type="AlphaFoldDB" id="D1ALV9"/>
<protein>
    <submittedName>
        <fullName evidence="1">Uncharacterized protein</fullName>
    </submittedName>
</protein>
<dbReference type="Proteomes" id="UP000000845">
    <property type="component" value="Chromosome"/>
</dbReference>
<organism evidence="1 2">
    <name type="scientific">Sebaldella termitidis (strain ATCC 33386 / NCTC 11300)</name>
    <dbReference type="NCBI Taxonomy" id="526218"/>
    <lineage>
        <taxon>Bacteria</taxon>
        <taxon>Fusobacteriati</taxon>
        <taxon>Fusobacteriota</taxon>
        <taxon>Fusobacteriia</taxon>
        <taxon>Fusobacteriales</taxon>
        <taxon>Leptotrichiaceae</taxon>
        <taxon>Sebaldella</taxon>
    </lineage>
</organism>
<gene>
    <name evidence="1" type="ordered locus">Sterm_0343</name>
</gene>
<sequence>MEFKAIKAVYFFGDNDSMGRTGILLIVNIR</sequence>
<reference evidence="2" key="1">
    <citation type="submission" date="2009-09" db="EMBL/GenBank/DDBJ databases">
        <title>The complete chromosome of Sebaldella termitidis ATCC 33386.</title>
        <authorList>
            <consortium name="US DOE Joint Genome Institute (JGI-PGF)"/>
            <person name="Lucas S."/>
            <person name="Copeland A."/>
            <person name="Lapidus A."/>
            <person name="Glavina del Rio T."/>
            <person name="Dalin E."/>
            <person name="Tice H."/>
            <person name="Bruce D."/>
            <person name="Goodwin L."/>
            <person name="Pitluck S."/>
            <person name="Kyrpides N."/>
            <person name="Mavromatis K."/>
            <person name="Ivanova N."/>
            <person name="Mikhailova N."/>
            <person name="Sims D."/>
            <person name="Meincke L."/>
            <person name="Brettin T."/>
            <person name="Detter J.C."/>
            <person name="Han C."/>
            <person name="Larimer F."/>
            <person name="Land M."/>
            <person name="Hauser L."/>
            <person name="Markowitz V."/>
            <person name="Cheng J.F."/>
            <person name="Hugenholtz P."/>
            <person name="Woyke T."/>
            <person name="Wu D."/>
            <person name="Eisen J.A."/>
        </authorList>
    </citation>
    <scope>NUCLEOTIDE SEQUENCE [LARGE SCALE GENOMIC DNA]</scope>
    <source>
        <strain evidence="2">ATCC 33386 / NCTC 11300</strain>
    </source>
</reference>
<dbReference type="EMBL" id="CP001739">
    <property type="protein sequence ID" value="ACZ07227.1"/>
    <property type="molecule type" value="Genomic_DNA"/>
</dbReference>
<proteinExistence type="predicted"/>
<dbReference type="KEGG" id="str:Sterm_0343"/>